<feature type="region of interest" description="Disordered" evidence="7">
    <location>
        <begin position="264"/>
        <end position="349"/>
    </location>
</feature>
<feature type="chain" id="PRO_5020919792" evidence="8">
    <location>
        <begin position="25"/>
        <end position="491"/>
    </location>
</feature>
<keyword evidence="4 10" id="KW-0378">Hydrolase</keyword>
<dbReference type="GO" id="GO:0006508">
    <property type="term" value="P:proteolysis"/>
    <property type="evidence" value="ECO:0007669"/>
    <property type="project" value="UniProtKB-KW"/>
</dbReference>
<proteinExistence type="inferred from homology"/>
<dbReference type="OrthoDB" id="9808890at2"/>
<evidence type="ECO:0000259" key="9">
    <source>
        <dbReference type="PROSITE" id="PS51935"/>
    </source>
</evidence>
<dbReference type="EMBL" id="LR590481">
    <property type="protein sequence ID" value="VTQ82612.1"/>
    <property type="molecule type" value="Genomic_DNA"/>
</dbReference>
<dbReference type="SUPFAM" id="SSF54001">
    <property type="entry name" value="Cysteine proteinases"/>
    <property type="match status" value="1"/>
</dbReference>
<name>A0A4U9QVN2_HATHI</name>
<accession>A0A4U9QVN2</accession>
<feature type="compositionally biased region" description="Low complexity" evidence="7">
    <location>
        <begin position="330"/>
        <end position="345"/>
    </location>
</feature>
<evidence type="ECO:0000256" key="6">
    <source>
        <dbReference type="SAM" id="Coils"/>
    </source>
</evidence>
<evidence type="ECO:0000256" key="4">
    <source>
        <dbReference type="ARBA" id="ARBA00022801"/>
    </source>
</evidence>
<evidence type="ECO:0000256" key="2">
    <source>
        <dbReference type="ARBA" id="ARBA00022670"/>
    </source>
</evidence>
<dbReference type="InterPro" id="IPR038765">
    <property type="entry name" value="Papain-like_cys_pep_sf"/>
</dbReference>
<gene>
    <name evidence="10" type="primary">yafL</name>
    <name evidence="10" type="ORF">NCTC503_00215</name>
</gene>
<evidence type="ECO:0000313" key="10">
    <source>
        <dbReference type="EMBL" id="VTQ82612.1"/>
    </source>
</evidence>
<dbReference type="PANTHER" id="PTHR47359:SF3">
    <property type="entry name" value="NLP_P60 DOMAIN-CONTAINING PROTEIN-RELATED"/>
    <property type="match status" value="1"/>
</dbReference>
<dbReference type="Pfam" id="PF00877">
    <property type="entry name" value="NLPC_P60"/>
    <property type="match status" value="1"/>
</dbReference>
<feature type="domain" description="NlpC/P60" evidence="9">
    <location>
        <begin position="352"/>
        <end position="490"/>
    </location>
</feature>
<reference evidence="10 11" key="1">
    <citation type="submission" date="2019-05" db="EMBL/GenBank/DDBJ databases">
        <authorList>
            <consortium name="Pathogen Informatics"/>
        </authorList>
    </citation>
    <scope>NUCLEOTIDE SEQUENCE [LARGE SCALE GENOMIC DNA]</scope>
    <source>
        <strain evidence="10 11">NCTC503</strain>
    </source>
</reference>
<keyword evidence="11" id="KW-1185">Reference proteome</keyword>
<dbReference type="InterPro" id="IPR051794">
    <property type="entry name" value="PG_Endopeptidase_C40"/>
</dbReference>
<dbReference type="InterPro" id="IPR057309">
    <property type="entry name" value="PcsB_CC"/>
</dbReference>
<dbReference type="AlphaFoldDB" id="A0A4U9QVN2"/>
<evidence type="ECO:0000256" key="8">
    <source>
        <dbReference type="SAM" id="SignalP"/>
    </source>
</evidence>
<keyword evidence="5" id="KW-0788">Thiol protease</keyword>
<dbReference type="EC" id="3.4.-.-" evidence="10"/>
<dbReference type="Gene3D" id="3.90.1720.10">
    <property type="entry name" value="endopeptidase domain like (from Nostoc punctiforme)"/>
    <property type="match status" value="1"/>
</dbReference>
<protein>
    <submittedName>
        <fullName evidence="10">NLP/P60 family protein</fullName>
        <ecNumber evidence="10">3.4.-.-</ecNumber>
    </submittedName>
</protein>
<feature type="coiled-coil region" evidence="6">
    <location>
        <begin position="28"/>
        <end position="118"/>
    </location>
</feature>
<dbReference type="Proteomes" id="UP000308489">
    <property type="component" value="Chromosome 1"/>
</dbReference>
<evidence type="ECO:0000256" key="5">
    <source>
        <dbReference type="ARBA" id="ARBA00022807"/>
    </source>
</evidence>
<dbReference type="InterPro" id="IPR000064">
    <property type="entry name" value="NLP_P60_dom"/>
</dbReference>
<keyword evidence="3 8" id="KW-0732">Signal</keyword>
<dbReference type="RefSeq" id="WP_138209039.1">
    <property type="nucleotide sequence ID" value="NZ_CBCRUQ010000010.1"/>
</dbReference>
<evidence type="ECO:0000256" key="1">
    <source>
        <dbReference type="ARBA" id="ARBA00007074"/>
    </source>
</evidence>
<dbReference type="Gene3D" id="6.10.250.3150">
    <property type="match status" value="1"/>
</dbReference>
<dbReference type="GO" id="GO:0008234">
    <property type="term" value="F:cysteine-type peptidase activity"/>
    <property type="evidence" value="ECO:0007669"/>
    <property type="project" value="UniProtKB-KW"/>
</dbReference>
<dbReference type="KEGG" id="hhw:NCTC503_00215"/>
<feature type="compositionally biased region" description="Polar residues" evidence="7">
    <location>
        <begin position="268"/>
        <end position="283"/>
    </location>
</feature>
<evidence type="ECO:0000313" key="11">
    <source>
        <dbReference type="Proteomes" id="UP000308489"/>
    </source>
</evidence>
<dbReference type="PANTHER" id="PTHR47359">
    <property type="entry name" value="PEPTIDOGLYCAN DL-ENDOPEPTIDASE CWLO"/>
    <property type="match status" value="1"/>
</dbReference>
<organism evidence="10 11">
    <name type="scientific">Hathewaya histolytica</name>
    <name type="common">Clostridium histolyticum</name>
    <dbReference type="NCBI Taxonomy" id="1498"/>
    <lineage>
        <taxon>Bacteria</taxon>
        <taxon>Bacillati</taxon>
        <taxon>Bacillota</taxon>
        <taxon>Clostridia</taxon>
        <taxon>Eubacteriales</taxon>
        <taxon>Clostridiaceae</taxon>
        <taxon>Hathewaya</taxon>
    </lineage>
</organism>
<keyword evidence="6" id="KW-0175">Coiled coil</keyword>
<evidence type="ECO:0000256" key="3">
    <source>
        <dbReference type="ARBA" id="ARBA00022729"/>
    </source>
</evidence>
<dbReference type="PROSITE" id="PS51935">
    <property type="entry name" value="NLPC_P60"/>
    <property type="match status" value="1"/>
</dbReference>
<sequence>MNKKVLSVLVSLAIIGTISTPVFASPSVEQQKNVINSEKQQITKNQAELDKSKVDYNKAVKELQAIEIEIEKLDNEIGNNMVRIQDANKNIDAANNKINKSKEQIAKTEDDMKEEKKIFSKRAKNLYMSGSDSFLEIVLNSNGLHDFISRIENLRSVSELDKKIIGKLKEQKSTIEKEKAKLEKEKKKLVSLKSSIETDLSTIKKSKDKQEPLIAEANKRMEKYGDIVSTYEAKISENQNRINSANNEISNIESRERARIEAERISRQVSQGNREVASVTNRESGSTSSSVNASSKKPTISTTPRPTTSTPTKVTKPTTSQTGNGGGTTSSGVRPSRGGSSGTVSYEIPKSGPAAQRAVEIAKQFIGSWYVWGGTTPQQKDGSGNWIQPKFKGDQSHGGFDCSGLVQFAYGRVGIGLSRTTYTQVKEGIPVTKDQLQVGDLVFFGSAASPHHVGLYVGGGQYVHAPRTGDRVKISSVWGRGDYCGARRVAY</sequence>
<feature type="coiled-coil region" evidence="6">
    <location>
        <begin position="165"/>
        <end position="199"/>
    </location>
</feature>
<evidence type="ECO:0000256" key="7">
    <source>
        <dbReference type="SAM" id="MobiDB-lite"/>
    </source>
</evidence>
<dbReference type="Pfam" id="PF24568">
    <property type="entry name" value="CC_PcsB"/>
    <property type="match status" value="1"/>
</dbReference>
<feature type="signal peptide" evidence="8">
    <location>
        <begin position="1"/>
        <end position="24"/>
    </location>
</feature>
<keyword evidence="2" id="KW-0645">Protease</keyword>
<comment type="similarity">
    <text evidence="1">Belongs to the peptidase C40 family.</text>
</comment>
<feature type="compositionally biased region" description="Low complexity" evidence="7">
    <location>
        <begin position="284"/>
        <end position="322"/>
    </location>
</feature>